<dbReference type="OrthoDB" id="9807350at2"/>
<evidence type="ECO:0000313" key="2">
    <source>
        <dbReference type="EMBL" id="SCB43226.1"/>
    </source>
</evidence>
<feature type="transmembrane region" description="Helical" evidence="1">
    <location>
        <begin position="992"/>
        <end position="1018"/>
    </location>
</feature>
<feature type="transmembrane region" description="Helical" evidence="1">
    <location>
        <begin position="460"/>
        <end position="482"/>
    </location>
</feature>
<dbReference type="RefSeq" id="WP_092854276.1">
    <property type="nucleotide sequence ID" value="NZ_FMAH01000039.1"/>
</dbReference>
<sequence>MLLARISIQQPVFATMVMVAVVVLGITAWSRLPVDLLPSMDLPTVVVSTNFDGASALAVEQQVSRPIEESIGAIAGVKKVTSRSSTGNSLVIAEFTLETPSRAAADEVRDRISRLQDALPDGADRPIVTRFNPQDAPIMSLAAFSADTSLSRMTKIADTTIVPRLRRVQGVGQVTLVGASEDQVRIQPDPAKLQSFGISIPTVIEAIQRATRDSAIGSIISSTRERSVTVSVQPGKVRDFADIVVARDSAGRTIRLSEVADVTEAGADPKSRAWFNGKPALGLDINKLEGANTVEVAKGIERELARLRKDDALKNIGIVVSQDSSRTIVGQIGDVQRTIIEGGALTIVIVLLFLNSWRSTVITALTLPVAVIGTFAAMAVMGFSLNLMTMLALSICIGILIDDAIVVRENISRHAAMGKDRRLAALDGTSEIGLAVLATTLSIVAVFLPVAFMGGIIGRFFLQFGLTVSVAVLISLFVSFTLDPMLSSVWADRPASGKRGRLQAMLDRFDHGFEKIARRYGRLIGWCLAHRAATSFCVLALFAGSLCLIPRIGTEFVPKSDQGMVSVGLTLPEGAAVEYTATKIRQAEAILRLFPDIQDLYSTINGGDVANTNEARITASMVPSDKRTMSSVTIAPKLREALSPVAGVKVEVGQPGDGAGSGSKTIQISIQGGDLNVLERLSQDMKARLGTIGGLIDLESSADKKRPMLMIRLRAVEAADLGISTTTIENNLRPLIAGEKLTSWAYGGAESRYVAIRLPEAGRQTIDDLKQIPIPVERAGGTGPAATVPLAQVADVTETMAPQTIIRRDGDREVRLSANLNGQPLGVVVRDVQTVIGSMNLPAGYRIAIGGEADDMMESFGYAVQALVLAVVFIYLILASQFGSFVQPVAIMTSLPLSISGVLAGLLLTGSTINIFSVIGFIMLMGLVTKNAILLVDHANKRRREGASMRQSLIDAGTVRFRPIVMTTSAMIIGMIPLALGLGEGGEERASMAHAVIGGLLSSTALTLVVVPVALSLIESCRTMLRKQQDRPTPDQIKDAAE</sequence>
<dbReference type="GO" id="GO:0005886">
    <property type="term" value="C:plasma membrane"/>
    <property type="evidence" value="ECO:0007669"/>
    <property type="project" value="TreeGrafter"/>
</dbReference>
<protein>
    <submittedName>
        <fullName evidence="2">Nodulation-related efflux transporter NolG</fullName>
    </submittedName>
</protein>
<feature type="transmembrane region" description="Helical" evidence="1">
    <location>
        <begin position="860"/>
        <end position="878"/>
    </location>
</feature>
<feature type="transmembrane region" description="Helical" evidence="1">
    <location>
        <begin position="432"/>
        <end position="454"/>
    </location>
</feature>
<evidence type="ECO:0000313" key="3">
    <source>
        <dbReference type="Proteomes" id="UP000199435"/>
    </source>
</evidence>
<dbReference type="SUPFAM" id="SSF82693">
    <property type="entry name" value="Multidrug efflux transporter AcrB pore domain, PN1, PN2, PC1 and PC2 subdomains"/>
    <property type="match status" value="3"/>
</dbReference>
<keyword evidence="1" id="KW-0472">Membrane</keyword>
<dbReference type="STRING" id="411945.GA0061102_103949"/>
<name>A0A1C3WTP1_9HYPH</name>
<proteinExistence type="predicted"/>
<dbReference type="EMBL" id="FMAH01000039">
    <property type="protein sequence ID" value="SCB43226.1"/>
    <property type="molecule type" value="Genomic_DNA"/>
</dbReference>
<feature type="transmembrane region" description="Helical" evidence="1">
    <location>
        <begin position="890"/>
        <end position="909"/>
    </location>
</feature>
<reference evidence="3" key="1">
    <citation type="submission" date="2016-08" db="EMBL/GenBank/DDBJ databases">
        <authorList>
            <person name="Varghese N."/>
            <person name="Submissions Spin"/>
        </authorList>
    </citation>
    <scope>NUCLEOTIDE SEQUENCE [LARGE SCALE GENOMIC DNA]</scope>
    <source>
        <strain evidence="3">HAMBI 2971</strain>
    </source>
</reference>
<dbReference type="InterPro" id="IPR001036">
    <property type="entry name" value="Acrflvin-R"/>
</dbReference>
<dbReference type="Gene3D" id="1.20.1640.10">
    <property type="entry name" value="Multidrug efflux transporter AcrB transmembrane domain"/>
    <property type="match status" value="2"/>
</dbReference>
<keyword evidence="3" id="KW-1185">Reference proteome</keyword>
<keyword evidence="1" id="KW-1133">Transmembrane helix</keyword>
<feature type="transmembrane region" description="Helical" evidence="1">
    <location>
        <begin position="523"/>
        <end position="543"/>
    </location>
</feature>
<feature type="transmembrane region" description="Helical" evidence="1">
    <location>
        <begin position="391"/>
        <end position="411"/>
    </location>
</feature>
<feature type="transmembrane region" description="Helical" evidence="1">
    <location>
        <begin position="12"/>
        <end position="32"/>
    </location>
</feature>
<dbReference type="GO" id="GO:0042910">
    <property type="term" value="F:xenobiotic transmembrane transporter activity"/>
    <property type="evidence" value="ECO:0007669"/>
    <property type="project" value="TreeGrafter"/>
</dbReference>
<dbReference type="Gene3D" id="3.30.70.1440">
    <property type="entry name" value="Multidrug efflux transporter AcrB pore domain"/>
    <property type="match status" value="1"/>
</dbReference>
<keyword evidence="1" id="KW-0812">Transmembrane</keyword>
<dbReference type="SUPFAM" id="SSF82714">
    <property type="entry name" value="Multidrug efflux transporter AcrB TolC docking domain, DN and DC subdomains"/>
    <property type="match status" value="2"/>
</dbReference>
<dbReference type="InterPro" id="IPR027463">
    <property type="entry name" value="AcrB_DN_DC_subdom"/>
</dbReference>
<dbReference type="Gene3D" id="3.30.2090.10">
    <property type="entry name" value="Multidrug efflux transporter AcrB TolC docking domain, DN and DC subdomains"/>
    <property type="match status" value="2"/>
</dbReference>
<dbReference type="Proteomes" id="UP000199435">
    <property type="component" value="Unassembled WGS sequence"/>
</dbReference>
<dbReference type="PANTHER" id="PTHR32063:SF0">
    <property type="entry name" value="SWARMING MOTILITY PROTEIN SWRC"/>
    <property type="match status" value="1"/>
</dbReference>
<dbReference type="PRINTS" id="PR00702">
    <property type="entry name" value="ACRIFLAVINRP"/>
</dbReference>
<feature type="transmembrane region" description="Helical" evidence="1">
    <location>
        <begin position="361"/>
        <end position="385"/>
    </location>
</feature>
<feature type="transmembrane region" description="Helical" evidence="1">
    <location>
        <begin position="915"/>
        <end position="938"/>
    </location>
</feature>
<dbReference type="Gene3D" id="3.30.70.1320">
    <property type="entry name" value="Multidrug efflux transporter AcrB pore domain like"/>
    <property type="match status" value="1"/>
</dbReference>
<dbReference type="SUPFAM" id="SSF82866">
    <property type="entry name" value="Multidrug efflux transporter AcrB transmembrane domain"/>
    <property type="match status" value="2"/>
</dbReference>
<gene>
    <name evidence="2" type="ORF">GA0061102_103949</name>
</gene>
<evidence type="ECO:0000256" key="1">
    <source>
        <dbReference type="SAM" id="Phobius"/>
    </source>
</evidence>
<dbReference type="AlphaFoldDB" id="A0A1C3WTP1"/>
<feature type="transmembrane region" description="Helical" evidence="1">
    <location>
        <begin position="959"/>
        <end position="980"/>
    </location>
</feature>
<dbReference type="Gene3D" id="3.30.70.1430">
    <property type="entry name" value="Multidrug efflux transporter AcrB pore domain"/>
    <property type="match status" value="2"/>
</dbReference>
<accession>A0A1C3WTP1</accession>
<feature type="transmembrane region" description="Helical" evidence="1">
    <location>
        <begin position="335"/>
        <end position="354"/>
    </location>
</feature>
<organism evidence="2 3">
    <name type="scientific">Rhizobium miluonense</name>
    <dbReference type="NCBI Taxonomy" id="411945"/>
    <lineage>
        <taxon>Bacteria</taxon>
        <taxon>Pseudomonadati</taxon>
        <taxon>Pseudomonadota</taxon>
        <taxon>Alphaproteobacteria</taxon>
        <taxon>Hyphomicrobiales</taxon>
        <taxon>Rhizobiaceae</taxon>
        <taxon>Rhizobium/Agrobacterium group</taxon>
        <taxon>Rhizobium</taxon>
    </lineage>
</organism>
<dbReference type="PANTHER" id="PTHR32063">
    <property type="match status" value="1"/>
</dbReference>
<dbReference type="Pfam" id="PF00873">
    <property type="entry name" value="ACR_tran"/>
    <property type="match status" value="1"/>
</dbReference>